<dbReference type="CDD" id="cd08441">
    <property type="entry name" value="PBP2_MetR"/>
    <property type="match status" value="1"/>
</dbReference>
<evidence type="ECO:0000256" key="3">
    <source>
        <dbReference type="ARBA" id="ARBA00019365"/>
    </source>
</evidence>
<dbReference type="PROSITE" id="PS51257">
    <property type="entry name" value="PROKAR_LIPOPROTEIN"/>
    <property type="match status" value="1"/>
</dbReference>
<name>A0A0B8PH98_9VIBR</name>
<evidence type="ECO:0000256" key="2">
    <source>
        <dbReference type="ARBA" id="ARBA00009437"/>
    </source>
</evidence>
<dbReference type="PANTHER" id="PTHR30126">
    <property type="entry name" value="HTH-TYPE TRANSCRIPTIONAL REGULATOR"/>
    <property type="match status" value="1"/>
</dbReference>
<keyword evidence="10" id="KW-0804">Transcription</keyword>
<dbReference type="InterPro" id="IPR000847">
    <property type="entry name" value="LysR_HTH_N"/>
</dbReference>
<dbReference type="Gene3D" id="1.10.10.10">
    <property type="entry name" value="Winged helix-like DNA-binding domain superfamily/Winged helix DNA-binding domain"/>
    <property type="match status" value="1"/>
</dbReference>
<dbReference type="InterPro" id="IPR005119">
    <property type="entry name" value="LysR_subst-bd"/>
</dbReference>
<dbReference type="AlphaFoldDB" id="A0A0B8PH98"/>
<dbReference type="InterPro" id="IPR037406">
    <property type="entry name" value="MetR_PBP2"/>
</dbReference>
<accession>A0A0B8PH98</accession>
<dbReference type="EMBL" id="BBSA01000005">
    <property type="protein sequence ID" value="GAM62179.1"/>
    <property type="molecule type" value="Genomic_DNA"/>
</dbReference>
<protein>
    <recommendedName>
        <fullName evidence="3">HTH-type transcriptional regulator MetR</fullName>
    </recommendedName>
</protein>
<evidence type="ECO:0000256" key="8">
    <source>
        <dbReference type="ARBA" id="ARBA00023125"/>
    </source>
</evidence>
<dbReference type="Pfam" id="PF00126">
    <property type="entry name" value="HTH_1"/>
    <property type="match status" value="1"/>
</dbReference>
<comment type="similarity">
    <text evidence="2">Belongs to the LysR transcriptional regulatory family.</text>
</comment>
<keyword evidence="8" id="KW-0238">DNA-binding</keyword>
<keyword evidence="6" id="KW-0028">Amino-acid biosynthesis</keyword>
<organism evidence="13 14">
    <name type="scientific">Vibrio ishigakensis</name>
    <dbReference type="NCBI Taxonomy" id="1481914"/>
    <lineage>
        <taxon>Bacteria</taxon>
        <taxon>Pseudomonadati</taxon>
        <taxon>Pseudomonadota</taxon>
        <taxon>Gammaproteobacteria</taxon>
        <taxon>Vibrionales</taxon>
        <taxon>Vibrionaceae</taxon>
        <taxon>Vibrio</taxon>
    </lineage>
</organism>
<dbReference type="GO" id="GO:0009086">
    <property type="term" value="P:methionine biosynthetic process"/>
    <property type="evidence" value="ECO:0007669"/>
    <property type="project" value="UniProtKB-KW"/>
</dbReference>
<comment type="caution">
    <text evidence="13">The sequence shown here is derived from an EMBL/GenBank/DDBJ whole genome shotgun (WGS) entry which is preliminary data.</text>
</comment>
<evidence type="ECO:0000256" key="4">
    <source>
        <dbReference type="ARBA" id="ARBA00022490"/>
    </source>
</evidence>
<dbReference type="PROSITE" id="PS50931">
    <property type="entry name" value="HTH_LYSR"/>
    <property type="match status" value="1"/>
</dbReference>
<dbReference type="InterPro" id="IPR036390">
    <property type="entry name" value="WH_DNA-bd_sf"/>
</dbReference>
<proteinExistence type="inferred from homology"/>
<evidence type="ECO:0000313" key="14">
    <source>
        <dbReference type="Proteomes" id="UP000031670"/>
    </source>
</evidence>
<dbReference type="Gene3D" id="3.40.190.10">
    <property type="entry name" value="Periplasmic binding protein-like II"/>
    <property type="match status" value="1"/>
</dbReference>
<feature type="domain" description="HTH lysR-type" evidence="12">
    <location>
        <begin position="2"/>
        <end position="59"/>
    </location>
</feature>
<dbReference type="GO" id="GO:0005737">
    <property type="term" value="C:cytoplasm"/>
    <property type="evidence" value="ECO:0007669"/>
    <property type="project" value="UniProtKB-SubCell"/>
</dbReference>
<sequence>MIELKHLRTMRALQQHGSLSACAESLHITQSAVSHQVKELEVRIGAPLFYRKTKPLKFTSQGERLVALAHEVLPKIHEVELSLKEPLDIDSFTLAIDCHSCFQWLLPTIKKFQTDYPNLSVDLESGFHQQPLERLLAGEIDLMITSDVESRSDLHFVPLFGYELQMVFAKEHEFETKDFIEPSDLTNQTLLTYPVEKQRMDIYNLFLKPANLEPKKWKRVDNTATLLQMVSGGFGVAALPDWAVRTFEDQSLIATCKVGESGIQRHSYAAVRIADKDQPHIADFVQRVKQHYKR</sequence>
<evidence type="ECO:0000256" key="5">
    <source>
        <dbReference type="ARBA" id="ARBA00022491"/>
    </source>
</evidence>
<gene>
    <name evidence="13" type="ORF">JCM19232_5143</name>
</gene>
<reference evidence="13 14" key="2">
    <citation type="submission" date="2015-01" db="EMBL/GenBank/DDBJ databases">
        <authorList>
            <consortium name="NBRP consortium"/>
            <person name="Sawabe T."/>
            <person name="Meirelles P."/>
            <person name="Feng G."/>
            <person name="Sayaka M."/>
            <person name="Hattori M."/>
            <person name="Ohkuma M."/>
        </authorList>
    </citation>
    <scope>NUCLEOTIDE SEQUENCE [LARGE SCALE GENOMIC DNA]</scope>
    <source>
        <strain evidence="13 14">JCM19232</strain>
    </source>
</reference>
<comment type="subcellular location">
    <subcellularLocation>
        <location evidence="1">Cytoplasm</location>
    </subcellularLocation>
</comment>
<keyword evidence="4" id="KW-0963">Cytoplasm</keyword>
<evidence type="ECO:0000256" key="11">
    <source>
        <dbReference type="ARBA" id="ARBA00023167"/>
    </source>
</evidence>
<keyword evidence="11" id="KW-0486">Methionine biosynthesis</keyword>
<dbReference type="PANTHER" id="PTHR30126:SF25">
    <property type="entry name" value="HTH-TYPE TRANSCRIPTIONAL REGULATOR METR"/>
    <property type="match status" value="1"/>
</dbReference>
<dbReference type="GO" id="GO:0000976">
    <property type="term" value="F:transcription cis-regulatory region binding"/>
    <property type="evidence" value="ECO:0007669"/>
    <property type="project" value="TreeGrafter"/>
</dbReference>
<keyword evidence="5" id="KW-0678">Repressor</keyword>
<evidence type="ECO:0000313" key="13">
    <source>
        <dbReference type="EMBL" id="GAM62179.1"/>
    </source>
</evidence>
<dbReference type="Pfam" id="PF03466">
    <property type="entry name" value="LysR_substrate"/>
    <property type="match status" value="1"/>
</dbReference>
<evidence type="ECO:0000256" key="10">
    <source>
        <dbReference type="ARBA" id="ARBA00023163"/>
    </source>
</evidence>
<dbReference type="InterPro" id="IPR036388">
    <property type="entry name" value="WH-like_DNA-bd_sf"/>
</dbReference>
<keyword evidence="9" id="KW-0010">Activator</keyword>
<evidence type="ECO:0000256" key="1">
    <source>
        <dbReference type="ARBA" id="ARBA00004496"/>
    </source>
</evidence>
<dbReference type="SUPFAM" id="SSF46785">
    <property type="entry name" value="Winged helix' DNA-binding domain"/>
    <property type="match status" value="1"/>
</dbReference>
<dbReference type="GO" id="GO:0003700">
    <property type="term" value="F:DNA-binding transcription factor activity"/>
    <property type="evidence" value="ECO:0007669"/>
    <property type="project" value="InterPro"/>
</dbReference>
<evidence type="ECO:0000259" key="12">
    <source>
        <dbReference type="PROSITE" id="PS50931"/>
    </source>
</evidence>
<dbReference type="SUPFAM" id="SSF53850">
    <property type="entry name" value="Periplasmic binding protein-like II"/>
    <property type="match status" value="1"/>
</dbReference>
<evidence type="ECO:0000256" key="7">
    <source>
        <dbReference type="ARBA" id="ARBA00023015"/>
    </source>
</evidence>
<dbReference type="PRINTS" id="PR00039">
    <property type="entry name" value="HTHLYSR"/>
</dbReference>
<evidence type="ECO:0000256" key="9">
    <source>
        <dbReference type="ARBA" id="ARBA00023159"/>
    </source>
</evidence>
<reference evidence="13 14" key="1">
    <citation type="submission" date="2015-01" db="EMBL/GenBank/DDBJ databases">
        <title>Vibrio sp. C5 JCM 19232 whole genome shotgun sequence.</title>
        <authorList>
            <person name="Sawabe T."/>
            <person name="Meirelles P."/>
            <person name="Feng G."/>
            <person name="Sayaka M."/>
            <person name="Hattori M."/>
            <person name="Ohkuma M."/>
        </authorList>
    </citation>
    <scope>NUCLEOTIDE SEQUENCE [LARGE SCALE GENOMIC DNA]</scope>
    <source>
        <strain evidence="13 14">JCM19232</strain>
    </source>
</reference>
<dbReference type="FunFam" id="1.10.10.10:FF:000001">
    <property type="entry name" value="LysR family transcriptional regulator"/>
    <property type="match status" value="1"/>
</dbReference>
<keyword evidence="7" id="KW-0805">Transcription regulation</keyword>
<evidence type="ECO:0000256" key="6">
    <source>
        <dbReference type="ARBA" id="ARBA00022605"/>
    </source>
</evidence>
<dbReference type="Proteomes" id="UP000031670">
    <property type="component" value="Unassembled WGS sequence"/>
</dbReference>